<name>A0AA88XPA3_PINIB</name>
<evidence type="ECO:0000313" key="3">
    <source>
        <dbReference type="EMBL" id="KAK3084945.1"/>
    </source>
</evidence>
<comment type="caution">
    <text evidence="3">The sequence shown here is derived from an EMBL/GenBank/DDBJ whole genome shotgun (WGS) entry which is preliminary data.</text>
</comment>
<sequence length="308" mass="34560">MRGASDMSSYPATRVHFKSFHEWLLPERVVVAIVSLGLVFVFVGIVLLLIGGALTGWGAAFFAIGLCLCLVCLILCLHSCFVFKISDQETQTDLHDLHVGHVGEKRDSDFIPTYAVIDKKPPPSPSSLKTHKVNGGTYPKKHVTMAPDVQGQPNYDKVVIPVQYQTTRSSPGYGAQNSSFPPYGGQMHHDLQRANQTFPMYSTQPTPYSTLTQKQSYPMQVYPVHRSGFDDDYDNTVEHSPMINQYQSKSAQQTQWRTGSFQTRDEDLPEPQPLQYPSAKRPMTFEQVSSSKMSIYDNVQFGLDKLDE</sequence>
<dbReference type="AlphaFoldDB" id="A0AA88XPA3"/>
<feature type="region of interest" description="Disordered" evidence="1">
    <location>
        <begin position="245"/>
        <end position="284"/>
    </location>
</feature>
<reference evidence="3" key="1">
    <citation type="submission" date="2019-08" db="EMBL/GenBank/DDBJ databases">
        <title>The improved chromosome-level genome for the pearl oyster Pinctada fucata martensii using PacBio sequencing and Hi-C.</title>
        <authorList>
            <person name="Zheng Z."/>
        </authorList>
    </citation>
    <scope>NUCLEOTIDE SEQUENCE</scope>
    <source>
        <strain evidence="3">ZZ-2019</strain>
        <tissue evidence="3">Adductor muscle</tissue>
    </source>
</reference>
<keyword evidence="2" id="KW-0812">Transmembrane</keyword>
<proteinExistence type="predicted"/>
<keyword evidence="2" id="KW-0472">Membrane</keyword>
<evidence type="ECO:0000256" key="1">
    <source>
        <dbReference type="SAM" id="MobiDB-lite"/>
    </source>
</evidence>
<keyword evidence="4" id="KW-1185">Reference proteome</keyword>
<accession>A0AA88XPA3</accession>
<feature type="compositionally biased region" description="Polar residues" evidence="1">
    <location>
        <begin position="245"/>
        <end position="262"/>
    </location>
</feature>
<protein>
    <submittedName>
        <fullName evidence="3">Uncharacterized protein</fullName>
    </submittedName>
</protein>
<keyword evidence="2" id="KW-1133">Transmembrane helix</keyword>
<organism evidence="3 4">
    <name type="scientific">Pinctada imbricata</name>
    <name type="common">Atlantic pearl-oyster</name>
    <name type="synonym">Pinctada martensii</name>
    <dbReference type="NCBI Taxonomy" id="66713"/>
    <lineage>
        <taxon>Eukaryota</taxon>
        <taxon>Metazoa</taxon>
        <taxon>Spiralia</taxon>
        <taxon>Lophotrochozoa</taxon>
        <taxon>Mollusca</taxon>
        <taxon>Bivalvia</taxon>
        <taxon>Autobranchia</taxon>
        <taxon>Pteriomorphia</taxon>
        <taxon>Pterioida</taxon>
        <taxon>Pterioidea</taxon>
        <taxon>Pteriidae</taxon>
        <taxon>Pinctada</taxon>
    </lineage>
</organism>
<dbReference type="EMBL" id="VSWD01000013">
    <property type="protein sequence ID" value="KAK3084945.1"/>
    <property type="molecule type" value="Genomic_DNA"/>
</dbReference>
<evidence type="ECO:0000256" key="2">
    <source>
        <dbReference type="SAM" id="Phobius"/>
    </source>
</evidence>
<dbReference type="Proteomes" id="UP001186944">
    <property type="component" value="Unassembled WGS sequence"/>
</dbReference>
<gene>
    <name evidence="3" type="ORF">FSP39_021831</name>
</gene>
<feature type="transmembrane region" description="Helical" evidence="2">
    <location>
        <begin position="29"/>
        <end position="54"/>
    </location>
</feature>
<feature type="transmembrane region" description="Helical" evidence="2">
    <location>
        <begin position="60"/>
        <end position="83"/>
    </location>
</feature>
<evidence type="ECO:0000313" key="4">
    <source>
        <dbReference type="Proteomes" id="UP001186944"/>
    </source>
</evidence>